<evidence type="ECO:0000313" key="1">
    <source>
        <dbReference type="EMBL" id="GCC48264.1"/>
    </source>
</evidence>
<gene>
    <name evidence="1" type="ORF">chiPu_0032513</name>
</gene>
<protein>
    <submittedName>
        <fullName evidence="1">Uncharacterized protein</fullName>
    </submittedName>
</protein>
<organism evidence="1 2">
    <name type="scientific">Chiloscyllium punctatum</name>
    <name type="common">Brownbanded bambooshark</name>
    <name type="synonym">Hemiscyllium punctatum</name>
    <dbReference type="NCBI Taxonomy" id="137246"/>
    <lineage>
        <taxon>Eukaryota</taxon>
        <taxon>Metazoa</taxon>
        <taxon>Chordata</taxon>
        <taxon>Craniata</taxon>
        <taxon>Vertebrata</taxon>
        <taxon>Chondrichthyes</taxon>
        <taxon>Elasmobranchii</taxon>
        <taxon>Galeomorphii</taxon>
        <taxon>Galeoidea</taxon>
        <taxon>Orectolobiformes</taxon>
        <taxon>Hemiscylliidae</taxon>
        <taxon>Chiloscyllium</taxon>
    </lineage>
</organism>
<name>A0A401U044_CHIPU</name>
<sequence>MCSGDSLERPLREPRSRANAIILGVGSALTGKNTGKITDSGAVHSDIAGVSAENTVFLGVFRHIVPTPESMEQPWLPNCRSRK</sequence>
<dbReference type="Proteomes" id="UP000287033">
    <property type="component" value="Unassembled WGS sequence"/>
</dbReference>
<comment type="caution">
    <text evidence="1">The sequence shown here is derived from an EMBL/GenBank/DDBJ whole genome shotgun (WGS) entry which is preliminary data.</text>
</comment>
<dbReference type="AlphaFoldDB" id="A0A401U044"/>
<proteinExistence type="predicted"/>
<evidence type="ECO:0000313" key="2">
    <source>
        <dbReference type="Proteomes" id="UP000287033"/>
    </source>
</evidence>
<reference evidence="1 2" key="1">
    <citation type="journal article" date="2018" name="Nat. Ecol. Evol.">
        <title>Shark genomes provide insights into elasmobranch evolution and the origin of vertebrates.</title>
        <authorList>
            <person name="Hara Y"/>
            <person name="Yamaguchi K"/>
            <person name="Onimaru K"/>
            <person name="Kadota M"/>
            <person name="Koyanagi M"/>
            <person name="Keeley SD"/>
            <person name="Tatsumi K"/>
            <person name="Tanaka K"/>
            <person name="Motone F"/>
            <person name="Kageyama Y"/>
            <person name="Nozu R"/>
            <person name="Adachi N"/>
            <person name="Nishimura O"/>
            <person name="Nakagawa R"/>
            <person name="Tanegashima C"/>
            <person name="Kiyatake I"/>
            <person name="Matsumoto R"/>
            <person name="Murakumo K"/>
            <person name="Nishida K"/>
            <person name="Terakita A"/>
            <person name="Kuratani S"/>
            <person name="Sato K"/>
            <person name="Hyodo S Kuraku.S."/>
        </authorList>
    </citation>
    <scope>NUCLEOTIDE SEQUENCE [LARGE SCALE GENOMIC DNA]</scope>
</reference>
<accession>A0A401U044</accession>
<keyword evidence="2" id="KW-1185">Reference proteome</keyword>
<dbReference type="EMBL" id="BEZZ01238590">
    <property type="protein sequence ID" value="GCC48264.1"/>
    <property type="molecule type" value="Genomic_DNA"/>
</dbReference>